<proteinExistence type="predicted"/>
<gene>
    <name evidence="1" type="ORF">ML462_03565</name>
</gene>
<organism evidence="1 2">
    <name type="scientific">Christiangramia lutea</name>
    <dbReference type="NCBI Taxonomy" id="1607951"/>
    <lineage>
        <taxon>Bacteria</taxon>
        <taxon>Pseudomonadati</taxon>
        <taxon>Bacteroidota</taxon>
        <taxon>Flavobacteriia</taxon>
        <taxon>Flavobacteriales</taxon>
        <taxon>Flavobacteriaceae</taxon>
        <taxon>Christiangramia</taxon>
    </lineage>
</organism>
<dbReference type="Proteomes" id="UP001139226">
    <property type="component" value="Unassembled WGS sequence"/>
</dbReference>
<reference evidence="1" key="1">
    <citation type="submission" date="2022-03" db="EMBL/GenBank/DDBJ databases">
        <title>Gramella crocea sp. nov., isolated from activated sludge of a seafood processing plant.</title>
        <authorList>
            <person name="Zhang X."/>
        </authorList>
    </citation>
    <scope>NUCLEOTIDE SEQUENCE</scope>
    <source>
        <strain evidence="1">YJ019</strain>
    </source>
</reference>
<name>A0A9X1V0V6_9FLAO</name>
<keyword evidence="2" id="KW-1185">Reference proteome</keyword>
<dbReference type="AlphaFoldDB" id="A0A9X1V0V6"/>
<dbReference type="InterPro" id="IPR038765">
    <property type="entry name" value="Papain-like_cys_pep_sf"/>
</dbReference>
<evidence type="ECO:0000313" key="1">
    <source>
        <dbReference type="EMBL" id="MCH4822242.1"/>
    </source>
</evidence>
<accession>A0A9X1V0V6</accession>
<protein>
    <submittedName>
        <fullName evidence="1">Uncharacterized protein</fullName>
    </submittedName>
</protein>
<dbReference type="EMBL" id="JAKVTV010000001">
    <property type="protein sequence ID" value="MCH4822242.1"/>
    <property type="molecule type" value="Genomic_DNA"/>
</dbReference>
<comment type="caution">
    <text evidence="1">The sequence shown here is derived from an EMBL/GenBank/DDBJ whole genome shotgun (WGS) entry which is preliminary data.</text>
</comment>
<sequence>MSIRSKKEIQRELLVPYPNNLENKLLQKVRQEFQLDSIIDQKESDFRNILNLRFWIYSNLDKNGNTFAESEKHPKYLADITKKENFHISEYSSLSKLFLQALGYTARKVKLQNPGSFSKKDSFTHFLYEVYLNDLKKWFFIDQQYDIIITKDGIPLNAVELQLAFINEEELEVINPLKKTSSEEYLELVGPYLYYFSTDLNGKYNFITRFLRSKTKLILVPQYEDFPLPKNNLPKSRSSIITSTISDFYPALDN</sequence>
<evidence type="ECO:0000313" key="2">
    <source>
        <dbReference type="Proteomes" id="UP001139226"/>
    </source>
</evidence>
<dbReference type="SUPFAM" id="SSF54001">
    <property type="entry name" value="Cysteine proteinases"/>
    <property type="match status" value="1"/>
</dbReference>
<dbReference type="RefSeq" id="WP_240712351.1">
    <property type="nucleotide sequence ID" value="NZ_JAKVTV010000001.1"/>
</dbReference>